<sequence>MEEGGDYIGSKSYRSHFKLSNNRNQESELLVRPGVSYMSLDTYMSFMYFRTSNRD</sequence>
<gene>
    <name evidence="1" type="ORF">Fmac_021174</name>
</gene>
<organism evidence="1 2">
    <name type="scientific">Flemingia macrophylla</name>
    <dbReference type="NCBI Taxonomy" id="520843"/>
    <lineage>
        <taxon>Eukaryota</taxon>
        <taxon>Viridiplantae</taxon>
        <taxon>Streptophyta</taxon>
        <taxon>Embryophyta</taxon>
        <taxon>Tracheophyta</taxon>
        <taxon>Spermatophyta</taxon>
        <taxon>Magnoliopsida</taxon>
        <taxon>eudicotyledons</taxon>
        <taxon>Gunneridae</taxon>
        <taxon>Pentapetalae</taxon>
        <taxon>rosids</taxon>
        <taxon>fabids</taxon>
        <taxon>Fabales</taxon>
        <taxon>Fabaceae</taxon>
        <taxon>Papilionoideae</taxon>
        <taxon>50 kb inversion clade</taxon>
        <taxon>NPAAA clade</taxon>
        <taxon>indigoferoid/millettioid clade</taxon>
        <taxon>Phaseoleae</taxon>
        <taxon>Flemingia</taxon>
    </lineage>
</organism>
<evidence type="ECO:0000313" key="2">
    <source>
        <dbReference type="Proteomes" id="UP001603857"/>
    </source>
</evidence>
<name>A0ABD1LW34_9FABA</name>
<dbReference type="AlphaFoldDB" id="A0ABD1LW34"/>
<comment type="caution">
    <text evidence="1">The sequence shown here is derived from an EMBL/GenBank/DDBJ whole genome shotgun (WGS) entry which is preliminary data.</text>
</comment>
<keyword evidence="2" id="KW-1185">Reference proteome</keyword>
<evidence type="ECO:0000313" key="1">
    <source>
        <dbReference type="EMBL" id="KAL2327747.1"/>
    </source>
</evidence>
<dbReference type="Proteomes" id="UP001603857">
    <property type="component" value="Unassembled WGS sequence"/>
</dbReference>
<protein>
    <submittedName>
        <fullName evidence="1">Uncharacterized protein</fullName>
    </submittedName>
</protein>
<proteinExistence type="predicted"/>
<accession>A0ABD1LW34</accession>
<dbReference type="EMBL" id="JBGMDY010000007">
    <property type="protein sequence ID" value="KAL2327747.1"/>
    <property type="molecule type" value="Genomic_DNA"/>
</dbReference>
<reference evidence="1 2" key="1">
    <citation type="submission" date="2024-08" db="EMBL/GenBank/DDBJ databases">
        <title>Insights into the chromosomal genome structure of Flemingia macrophylla.</title>
        <authorList>
            <person name="Ding Y."/>
            <person name="Zhao Y."/>
            <person name="Bi W."/>
            <person name="Wu M."/>
            <person name="Zhao G."/>
            <person name="Gong Y."/>
            <person name="Li W."/>
            <person name="Zhang P."/>
        </authorList>
    </citation>
    <scope>NUCLEOTIDE SEQUENCE [LARGE SCALE GENOMIC DNA]</scope>
    <source>
        <strain evidence="1">DYQJB</strain>
        <tissue evidence="1">Leaf</tissue>
    </source>
</reference>